<reference evidence="1 2" key="1">
    <citation type="submission" date="2024-04" db="EMBL/GenBank/DDBJ databases">
        <authorList>
            <person name="Fracassetti M."/>
        </authorList>
    </citation>
    <scope>NUCLEOTIDE SEQUENCE [LARGE SCALE GENOMIC DNA]</scope>
</reference>
<gene>
    <name evidence="1" type="ORF">LTRI10_LOCUS9375</name>
</gene>
<dbReference type="EMBL" id="OZ034814">
    <property type="protein sequence ID" value="CAL1362261.1"/>
    <property type="molecule type" value="Genomic_DNA"/>
</dbReference>
<keyword evidence="2" id="KW-1185">Reference proteome</keyword>
<dbReference type="Proteomes" id="UP001497516">
    <property type="component" value="Chromosome 10"/>
</dbReference>
<evidence type="ECO:0000313" key="1">
    <source>
        <dbReference type="EMBL" id="CAL1362261.1"/>
    </source>
</evidence>
<dbReference type="AlphaFoldDB" id="A0AAV2D0I7"/>
<name>A0AAV2D0I7_9ROSI</name>
<protein>
    <submittedName>
        <fullName evidence="1">Uncharacterized protein</fullName>
    </submittedName>
</protein>
<sequence>MGKTESKVGEGIWSRVLVAVLGGERTVESSRRCSNESVRASMEAFVEAARAAMALFRSRCYESICCLIAAI</sequence>
<accession>A0AAV2D0I7</accession>
<proteinExistence type="predicted"/>
<evidence type="ECO:0000313" key="2">
    <source>
        <dbReference type="Proteomes" id="UP001497516"/>
    </source>
</evidence>
<organism evidence="1 2">
    <name type="scientific">Linum trigynum</name>
    <dbReference type="NCBI Taxonomy" id="586398"/>
    <lineage>
        <taxon>Eukaryota</taxon>
        <taxon>Viridiplantae</taxon>
        <taxon>Streptophyta</taxon>
        <taxon>Embryophyta</taxon>
        <taxon>Tracheophyta</taxon>
        <taxon>Spermatophyta</taxon>
        <taxon>Magnoliopsida</taxon>
        <taxon>eudicotyledons</taxon>
        <taxon>Gunneridae</taxon>
        <taxon>Pentapetalae</taxon>
        <taxon>rosids</taxon>
        <taxon>fabids</taxon>
        <taxon>Malpighiales</taxon>
        <taxon>Linaceae</taxon>
        <taxon>Linum</taxon>
    </lineage>
</organism>